<evidence type="ECO:0000256" key="3">
    <source>
        <dbReference type="ARBA" id="ARBA00023015"/>
    </source>
</evidence>
<comment type="caution">
    <text evidence="8">The sequence shown here is derived from an EMBL/GenBank/DDBJ whole genome shotgun (WGS) entry which is preliminary data.</text>
</comment>
<evidence type="ECO:0000256" key="4">
    <source>
        <dbReference type="ARBA" id="ARBA00023163"/>
    </source>
</evidence>
<dbReference type="Proteomes" id="UP001285908">
    <property type="component" value="Unassembled WGS sequence"/>
</dbReference>
<feature type="region of interest" description="Disordered" evidence="6">
    <location>
        <begin position="206"/>
        <end position="227"/>
    </location>
</feature>
<feature type="region of interest" description="Disordered" evidence="6">
    <location>
        <begin position="1626"/>
        <end position="1672"/>
    </location>
</feature>
<dbReference type="GO" id="GO:0000981">
    <property type="term" value="F:DNA-binding transcription factor activity, RNA polymerase II-specific"/>
    <property type="evidence" value="ECO:0007669"/>
    <property type="project" value="InterPro"/>
</dbReference>
<sequence>MTGEKQTKPEVPAMQTVDSGKRVASVAPSTEERPLAIIHQNLNPKFKPVPEVSPHLGHLPQGRRIVIKDPNGKVVDFSKARISATPGPSQQQQPKAQPNTASSPDEPSRAALKPTPQAGNPNNSAWGSTSPTGWGPQVTKVDQPVGAGNQNSGACPHTLKGDQAVVHQANAPANPWAAETKPWQAQKKPWATERKPWAAEKKHWAAEKRWHVPQPSWKSKGPQEHRPPPVPADYMEHELPIRRLDWSGSQRSPLSLSDFDFSDGPEQIKEVNQKMSQDIRNEIGVEVPMYRFNNELGNPTIRFGHFFDGQNYDLGLQTEDYNKNLVKSWIRDVTVDAKAYLYPKRNHFNRDINPETGCFLAPVAYPETRVSEAEDPELRWRQKNWSSELLRKRKLAPKRGGKYYRGEVPPSSRQPPNVQINVNIADLFVPQIPMHLRPATASDMEAVASLYNSEVVQKFDSAPLGPADFEKILTDTHGHEFPFIVAVSGSARVDTLKDGIRFESNQPQQKVLPSNLQEGLVLGFAYLSVWKPGLAGSKTGTSRATAEAHVYVHTSWRRKKIGSALLDRLLASVSLNAKSKEMCDFWDPSRNPAYAAPCQHDRYTFKIYMQYLVKTKFDINNGFNNMETQENQTDDIAWLNNLLETKFGFKKKVRFEAAYRSPKVEGEKPICSVLCEEVNWTDNGVIEYQMANGNTDTTTTAEGTLGVGSEVQQSAQTSPVAGSSDQDLEPLACMTCRSRKLKCDRIKPICTRCGTAGGKSQVEGLIRNVTKQSLGPDNQGASDDASATAALDKMSATTSLDELSEEIVSGSERASYSFGFASHGSASKTVSHMEAAPAPDRATSSKRPHSPQPFEAPRVGGTGIGGFSDDLIELGRFEGLPPIEMIEDLHRLFFHFRKPKIVPIVHPGNYMRSFYSPTHMRPPMCLQYAIWAYAAKGHPMYDRYYDVFYHRARQYLEADELKARSMLFTRAAMTAARCARLVHMLGLQRLDDPSGDAEDSDGHVLPPPKSWIELEERRRTFWGAYCANVHITMNTRWPIMIDVKDTTTRLPASEDAFNTGSYEASPTLQEAFGGSSYSSFASMAVIGYLFNELLNHVHRSKVSDRPDDLQDGPYWKRHREIDNNLDDAFMFLPDKFRLPTNITETVALQVNLSIHASVLCLHSAAYDAVKKYGLDKRLGERSRVRRLNAAREIVNIMRLARETMSPYKTPLIALSMYCASTVYIDLARETFTSPSPVPLPPWVAPELEFIVNCMESIGRQHIITRAYLNQLLLDIEQNDVSAFFNLPNIKRYGCCNHGIPLLGRTAASKYTKNGERPVVPRMMSMGGGGRIIPEEASWSGGGGGCGIAVTAAQACGGSLNENGGAAAGVVPPPECELGACSGGTQCPDRQGQNGDTTGTSGGSSGPGLAPEAKRRRIHHEQQPFLERIDLSDLFKFGSSALPSQYRHRQPTAAVPPDFTTESSDEFNDGWGPRPATAVGPPCLMKSNSDTSPPVIQLPHRSVNDSSTAMFADNSTGTEPSCIPVFDPNQHTPLEDMTNMDLFSNITETGGVRGMRGIGQIDLGLTDVVVDPLFLSNSNGNSNSNSNNCNYDDLGNNINTCTGKCPLLGNLDGISGNANGDYNNETATAGGHGGDDDGDAWMLLTDDVGNSGTRTTTGEESPATGTGSWDNVL</sequence>
<evidence type="ECO:0000313" key="9">
    <source>
        <dbReference type="Proteomes" id="UP001285908"/>
    </source>
</evidence>
<feature type="compositionally biased region" description="Polar residues" evidence="6">
    <location>
        <begin position="117"/>
        <end position="132"/>
    </location>
</feature>
<dbReference type="SUPFAM" id="SSF57701">
    <property type="entry name" value="Zn2/Cys6 DNA-binding domain"/>
    <property type="match status" value="1"/>
</dbReference>
<dbReference type="SUPFAM" id="SSF55729">
    <property type="entry name" value="Acyl-CoA N-acyltransferases (Nat)"/>
    <property type="match status" value="1"/>
</dbReference>
<protein>
    <recommendedName>
        <fullName evidence="7">Zn(2)-C6 fungal-type domain-containing protein</fullName>
    </recommendedName>
</protein>
<dbReference type="PANTHER" id="PTHR47338:SF10">
    <property type="entry name" value="TRANSCRIPTION FACTOR DOMAIN-CONTAINING PROTEIN-RELATED"/>
    <property type="match status" value="1"/>
</dbReference>
<gene>
    <name evidence="8" type="ORF">B0T23DRAFT_312950</name>
</gene>
<dbReference type="InterPro" id="IPR016181">
    <property type="entry name" value="Acyl_CoA_acyltransferase"/>
</dbReference>
<feature type="region of interest" description="Disordered" evidence="6">
    <location>
        <begin position="1443"/>
        <end position="1471"/>
    </location>
</feature>
<dbReference type="Pfam" id="PF00172">
    <property type="entry name" value="Zn_clus"/>
    <property type="match status" value="1"/>
</dbReference>
<dbReference type="GO" id="GO:0003677">
    <property type="term" value="F:DNA binding"/>
    <property type="evidence" value="ECO:0007669"/>
    <property type="project" value="InterPro"/>
</dbReference>
<dbReference type="GeneID" id="87872339"/>
<dbReference type="InterPro" id="IPR007219">
    <property type="entry name" value="XnlR_reg_dom"/>
</dbReference>
<dbReference type="GO" id="GO:0005634">
    <property type="term" value="C:nucleus"/>
    <property type="evidence" value="ECO:0007669"/>
    <property type="project" value="UniProtKB-SubCell"/>
</dbReference>
<accession>A0AAJ0MSY3</accession>
<dbReference type="EMBL" id="JAULSX010000003">
    <property type="protein sequence ID" value="KAK3494819.1"/>
    <property type="molecule type" value="Genomic_DNA"/>
</dbReference>
<reference evidence="8 9" key="1">
    <citation type="journal article" date="2023" name="Mol. Phylogenet. Evol.">
        <title>Genome-scale phylogeny and comparative genomics of the fungal order Sordariales.</title>
        <authorList>
            <person name="Hensen N."/>
            <person name="Bonometti L."/>
            <person name="Westerberg I."/>
            <person name="Brannstrom I.O."/>
            <person name="Guillou S."/>
            <person name="Cros-Aarteil S."/>
            <person name="Calhoun S."/>
            <person name="Haridas S."/>
            <person name="Kuo A."/>
            <person name="Mondo S."/>
            <person name="Pangilinan J."/>
            <person name="Riley R."/>
            <person name="LaButti K."/>
            <person name="Andreopoulos B."/>
            <person name="Lipzen A."/>
            <person name="Chen C."/>
            <person name="Yan M."/>
            <person name="Daum C."/>
            <person name="Ng V."/>
            <person name="Clum A."/>
            <person name="Steindorff A."/>
            <person name="Ohm R.A."/>
            <person name="Martin F."/>
            <person name="Silar P."/>
            <person name="Natvig D.O."/>
            <person name="Lalanne C."/>
            <person name="Gautier V."/>
            <person name="Ament-Velasquez S.L."/>
            <person name="Kruys A."/>
            <person name="Hutchinson M.I."/>
            <person name="Powell A.J."/>
            <person name="Barry K."/>
            <person name="Miller A.N."/>
            <person name="Grigoriev I.V."/>
            <person name="Debuchy R."/>
            <person name="Gladieux P."/>
            <person name="Hiltunen Thoren M."/>
            <person name="Johannesson H."/>
        </authorList>
    </citation>
    <scope>NUCLEOTIDE SEQUENCE [LARGE SCALE GENOMIC DNA]</scope>
    <source>
        <strain evidence="8 9">FGSC 10403</strain>
    </source>
</reference>
<evidence type="ECO:0000256" key="6">
    <source>
        <dbReference type="SAM" id="MobiDB-lite"/>
    </source>
</evidence>
<keyword evidence="9" id="KW-1185">Reference proteome</keyword>
<evidence type="ECO:0000256" key="1">
    <source>
        <dbReference type="ARBA" id="ARBA00004123"/>
    </source>
</evidence>
<evidence type="ECO:0000259" key="7">
    <source>
        <dbReference type="PROSITE" id="PS50048"/>
    </source>
</evidence>
<keyword evidence="2" id="KW-0479">Metal-binding</keyword>
<dbReference type="SMART" id="SM00906">
    <property type="entry name" value="Fungal_trans"/>
    <property type="match status" value="1"/>
</dbReference>
<feature type="compositionally biased region" description="Polar residues" evidence="6">
    <location>
        <begin position="1647"/>
        <end position="1672"/>
    </location>
</feature>
<evidence type="ECO:0000256" key="5">
    <source>
        <dbReference type="ARBA" id="ARBA00023242"/>
    </source>
</evidence>
<dbReference type="InterPro" id="IPR050815">
    <property type="entry name" value="TF_fung"/>
</dbReference>
<dbReference type="Gene3D" id="3.40.630.30">
    <property type="match status" value="1"/>
</dbReference>
<dbReference type="InterPro" id="IPR036864">
    <property type="entry name" value="Zn2-C6_fun-type_DNA-bd_sf"/>
</dbReference>
<dbReference type="Pfam" id="PF04082">
    <property type="entry name" value="Fungal_trans"/>
    <property type="match status" value="1"/>
</dbReference>
<feature type="region of interest" description="Disordered" evidence="6">
    <location>
        <begin position="829"/>
        <end position="862"/>
    </location>
</feature>
<feature type="compositionally biased region" description="Basic and acidic residues" evidence="6">
    <location>
        <begin position="66"/>
        <end position="79"/>
    </location>
</feature>
<dbReference type="CDD" id="cd00067">
    <property type="entry name" value="GAL4"/>
    <property type="match status" value="1"/>
</dbReference>
<keyword evidence="3" id="KW-0805">Transcription regulation</keyword>
<dbReference type="GO" id="GO:0008270">
    <property type="term" value="F:zinc ion binding"/>
    <property type="evidence" value="ECO:0007669"/>
    <property type="project" value="InterPro"/>
</dbReference>
<dbReference type="GO" id="GO:0006351">
    <property type="term" value="P:DNA-templated transcription"/>
    <property type="evidence" value="ECO:0007669"/>
    <property type="project" value="InterPro"/>
</dbReference>
<dbReference type="CDD" id="cd12148">
    <property type="entry name" value="fungal_TF_MHR"/>
    <property type="match status" value="1"/>
</dbReference>
<dbReference type="PANTHER" id="PTHR47338">
    <property type="entry name" value="ZN(II)2CYS6 TRANSCRIPTION FACTOR (EUROFUNG)-RELATED"/>
    <property type="match status" value="1"/>
</dbReference>
<keyword evidence="4" id="KW-0804">Transcription</keyword>
<feature type="compositionally biased region" description="Polar residues" evidence="6">
    <location>
        <begin position="86"/>
        <end position="105"/>
    </location>
</feature>
<evidence type="ECO:0000313" key="8">
    <source>
        <dbReference type="EMBL" id="KAK3494819.1"/>
    </source>
</evidence>
<dbReference type="PROSITE" id="PS50048">
    <property type="entry name" value="ZN2_CY6_FUNGAL_2"/>
    <property type="match status" value="1"/>
</dbReference>
<dbReference type="Gene3D" id="4.10.240.10">
    <property type="entry name" value="Zn(2)-C6 fungal-type DNA-binding domain"/>
    <property type="match status" value="1"/>
</dbReference>
<dbReference type="InterPro" id="IPR001138">
    <property type="entry name" value="Zn2Cys6_DnaBD"/>
</dbReference>
<feature type="region of interest" description="Disordered" evidence="6">
    <location>
        <begin position="46"/>
        <end position="158"/>
    </location>
</feature>
<keyword evidence="5" id="KW-0539">Nucleus</keyword>
<dbReference type="RefSeq" id="XP_062694248.1">
    <property type="nucleotide sequence ID" value="XM_062834717.1"/>
</dbReference>
<feature type="domain" description="Zn(2)-C6 fungal-type" evidence="7">
    <location>
        <begin position="732"/>
        <end position="753"/>
    </location>
</feature>
<name>A0AAJ0MSY3_9PEZI</name>
<evidence type="ECO:0000256" key="2">
    <source>
        <dbReference type="ARBA" id="ARBA00022723"/>
    </source>
</evidence>
<proteinExistence type="predicted"/>
<feature type="region of interest" description="Disordered" evidence="6">
    <location>
        <begin position="1"/>
        <end position="33"/>
    </location>
</feature>
<feature type="region of interest" description="Disordered" evidence="6">
    <location>
        <begin position="1385"/>
        <end position="1416"/>
    </location>
</feature>
<organism evidence="8 9">
    <name type="scientific">Neurospora hispaniola</name>
    <dbReference type="NCBI Taxonomy" id="588809"/>
    <lineage>
        <taxon>Eukaryota</taxon>
        <taxon>Fungi</taxon>
        <taxon>Dikarya</taxon>
        <taxon>Ascomycota</taxon>
        <taxon>Pezizomycotina</taxon>
        <taxon>Sordariomycetes</taxon>
        <taxon>Sordariomycetidae</taxon>
        <taxon>Sordariales</taxon>
        <taxon>Sordariaceae</taxon>
        <taxon>Neurospora</taxon>
    </lineage>
</organism>
<comment type="subcellular location">
    <subcellularLocation>
        <location evidence="1">Nucleus</location>
    </subcellularLocation>
</comment>